<evidence type="ECO:0000313" key="3">
    <source>
        <dbReference type="EMBL" id="ENO13062.1"/>
    </source>
</evidence>
<proteinExistence type="predicted"/>
<feature type="compositionally biased region" description="Basic and acidic residues" evidence="1">
    <location>
        <begin position="15"/>
        <end position="25"/>
    </location>
</feature>
<dbReference type="eggNOG" id="ENOG502Z8BI">
    <property type="taxonomic scope" value="Bacteria"/>
</dbReference>
<feature type="region of interest" description="Disordered" evidence="1">
    <location>
        <begin position="1"/>
        <end position="25"/>
    </location>
</feature>
<name>N6WPS0_9GAMM</name>
<dbReference type="PATRIC" id="fig|626887.3.peg.3344"/>
<keyword evidence="2" id="KW-1133">Transmembrane helix</keyword>
<dbReference type="HOGENOM" id="CLU_524582_0_0_6"/>
<comment type="caution">
    <text evidence="3">The sequence shown here is derived from an EMBL/GenBank/DDBJ whole genome shotgun (WGS) entry which is preliminary data.</text>
</comment>
<organism evidence="3 4">
    <name type="scientific">Marinobacter nanhaiticus D15-8W</name>
    <dbReference type="NCBI Taxonomy" id="626887"/>
    <lineage>
        <taxon>Bacteria</taxon>
        <taxon>Pseudomonadati</taxon>
        <taxon>Pseudomonadota</taxon>
        <taxon>Gammaproteobacteria</taxon>
        <taxon>Pseudomonadales</taxon>
        <taxon>Marinobacteraceae</taxon>
        <taxon>Marinobacter</taxon>
    </lineage>
</organism>
<keyword evidence="2" id="KW-0812">Transmembrane</keyword>
<evidence type="ECO:0000313" key="4">
    <source>
        <dbReference type="Proteomes" id="UP000013165"/>
    </source>
</evidence>
<dbReference type="OrthoDB" id="6072362at2"/>
<dbReference type="PROSITE" id="PS51318">
    <property type="entry name" value="TAT"/>
    <property type="match status" value="1"/>
</dbReference>
<dbReference type="Proteomes" id="UP000013165">
    <property type="component" value="Unassembled WGS sequence"/>
</dbReference>
<feature type="transmembrane region" description="Helical" evidence="2">
    <location>
        <begin position="31"/>
        <end position="53"/>
    </location>
</feature>
<sequence>MFIRPSRKKPLANHEPLRHDDHRRPVTRREFLAQGFMATTATVCGSSVFSLFANPRMAQAALSSDLEGLKPGCGIATVGAGKIPFICFDLAGGANIVGSNVLMGKSGGQKDFLSTAGYNKLGLPGDMLPNNPAFLNEELGLAFHSDSGFLRGILERTTAGTRAAINGSVIAARSENDTGNNPHNPMYGIYKAGANGSLLSLIGSQSSESGGNSMAPMNLIDPEVRPTKVDRRSDVTGLVDVGDLIGLLDQSDAVAVMESIARISRNKLDSVDTKITADDVAKDLVECGYIKSADIADRFGNPASLDPMADPDIVGASGIFSVNEFNNERDFQKTASVMKLVMEGYAGAGTITMGGYDYHTGERGTGEMRDLKAGRCMGACLEYAARKNKPLMMYVFSDGSVSSNGRIDDSMEGRGKGEWTGDNQQTAASFFLVYNPNGRPTALRNQIGFMRADASVETASSPAANNVNLLVQTVLLNYMALHGEEGSFGSVFTGHGLGNAAMQDTLIGLEGIVSGKIA</sequence>
<dbReference type="STRING" id="626887.J057_16730"/>
<keyword evidence="2" id="KW-0472">Membrane</keyword>
<dbReference type="RefSeq" id="WP_004581287.1">
    <property type="nucleotide sequence ID" value="NZ_AP028878.1"/>
</dbReference>
<dbReference type="InterPro" id="IPR006311">
    <property type="entry name" value="TAT_signal"/>
</dbReference>
<evidence type="ECO:0000256" key="2">
    <source>
        <dbReference type="SAM" id="Phobius"/>
    </source>
</evidence>
<protein>
    <submittedName>
        <fullName evidence="3">General secretion pathway protein GspF</fullName>
    </submittedName>
</protein>
<evidence type="ECO:0000256" key="1">
    <source>
        <dbReference type="SAM" id="MobiDB-lite"/>
    </source>
</evidence>
<dbReference type="AlphaFoldDB" id="N6WPS0"/>
<keyword evidence="4" id="KW-1185">Reference proteome</keyword>
<reference evidence="3 4" key="1">
    <citation type="journal article" date="2013" name="Genome Announc.">
        <title>Genome Sequence of the Polycyclic Aromatic Hydrocarbon-Degrading Bacterium Strain Marinobacter nanhaiticus D15-8WT.</title>
        <authorList>
            <person name="Cui Z."/>
            <person name="Gao W."/>
            <person name="Li Q."/>
            <person name="Xu G."/>
            <person name="Zheng L."/>
        </authorList>
    </citation>
    <scope>NUCLEOTIDE SEQUENCE [LARGE SCALE GENOMIC DNA]</scope>
    <source>
        <strain evidence="3 4">D15-8W</strain>
    </source>
</reference>
<dbReference type="EMBL" id="APLQ01000014">
    <property type="protein sequence ID" value="ENO13062.1"/>
    <property type="molecule type" value="Genomic_DNA"/>
</dbReference>
<feature type="compositionally biased region" description="Basic residues" evidence="1">
    <location>
        <begin position="1"/>
        <end position="11"/>
    </location>
</feature>
<gene>
    <name evidence="3" type="ORF">J057_16730</name>
</gene>
<accession>N6WPS0</accession>